<evidence type="ECO:0000256" key="5">
    <source>
        <dbReference type="ARBA" id="ARBA00022692"/>
    </source>
</evidence>
<comment type="similarity">
    <text evidence="1">Belongs to the KdgT transporter family.</text>
</comment>
<accession>A0A839A2V4</accession>
<dbReference type="Proteomes" id="UP000571018">
    <property type="component" value="Unassembled WGS sequence"/>
</dbReference>
<dbReference type="Pfam" id="PF03812">
    <property type="entry name" value="KdgT"/>
    <property type="match status" value="1"/>
</dbReference>
<keyword evidence="3" id="KW-1003">Cell membrane</keyword>
<evidence type="ECO:0000256" key="7">
    <source>
        <dbReference type="ARBA" id="ARBA00022989"/>
    </source>
</evidence>
<keyword evidence="6" id="KW-0769">Symport</keyword>
<keyword evidence="5 9" id="KW-0812">Transmembrane</keyword>
<keyword evidence="11" id="KW-1185">Reference proteome</keyword>
<feature type="transmembrane region" description="Helical" evidence="9">
    <location>
        <begin position="12"/>
        <end position="31"/>
    </location>
</feature>
<evidence type="ECO:0000256" key="8">
    <source>
        <dbReference type="ARBA" id="ARBA00023136"/>
    </source>
</evidence>
<organism evidence="10 11">
    <name type="scientific">Ruoffia halotolerans</name>
    <dbReference type="NCBI Taxonomy" id="2748684"/>
    <lineage>
        <taxon>Bacteria</taxon>
        <taxon>Bacillati</taxon>
        <taxon>Bacillota</taxon>
        <taxon>Bacilli</taxon>
        <taxon>Lactobacillales</taxon>
        <taxon>Aerococcaceae</taxon>
        <taxon>Ruoffia</taxon>
    </lineage>
</organism>
<evidence type="ECO:0000256" key="4">
    <source>
        <dbReference type="ARBA" id="ARBA00022597"/>
    </source>
</evidence>
<name>A0A839A2V4_9LACT</name>
<reference evidence="10 11" key="1">
    <citation type="submission" date="2020-06" db="EMBL/GenBank/DDBJ databases">
        <title>Reclassification of Facklamia ignava, Facklamia soureckii and Facklami tabacinasalis as Falseniella iganva gen. nov., comb. nov., Hutsoniella ignava gen. nov., comb. nov., and Ruoffia tabacinasalis gen. nov., comb. nov and description of Ruoffia haltotolerans sp. nov., isolated from hypersaline Inland Sea of Qatar.</title>
        <authorList>
            <person name="Fotedar R."/>
            <person name="Sankaranarayanan K."/>
            <person name="Lawson P."/>
            <person name="Caldwell M."/>
            <person name="Zeyara A."/>
            <person name="Al Malki A."/>
            <person name="Ali M."/>
        </authorList>
    </citation>
    <scope>NUCLEOTIDE SEQUENCE [LARGE SCALE GENOMIC DNA]</scope>
    <source>
        <strain evidence="10 11">INB8</strain>
    </source>
</reference>
<keyword evidence="8 9" id="KW-0472">Membrane</keyword>
<evidence type="ECO:0000256" key="2">
    <source>
        <dbReference type="ARBA" id="ARBA00022448"/>
    </source>
</evidence>
<evidence type="ECO:0000256" key="9">
    <source>
        <dbReference type="SAM" id="Phobius"/>
    </source>
</evidence>
<evidence type="ECO:0000256" key="6">
    <source>
        <dbReference type="ARBA" id="ARBA00022847"/>
    </source>
</evidence>
<dbReference type="EMBL" id="JACAOA010000002">
    <property type="protein sequence ID" value="MBA5728337.1"/>
    <property type="molecule type" value="Genomic_DNA"/>
</dbReference>
<protein>
    <submittedName>
        <fullName evidence="10">2-keto-3-deoxygluconate permease</fullName>
    </submittedName>
</protein>
<dbReference type="GO" id="GO:0015649">
    <property type="term" value="F:2-keto-3-deoxygluconate:proton symporter activity"/>
    <property type="evidence" value="ECO:0007669"/>
    <property type="project" value="InterPro"/>
</dbReference>
<keyword evidence="7 9" id="KW-1133">Transmembrane helix</keyword>
<evidence type="ECO:0000313" key="11">
    <source>
        <dbReference type="Proteomes" id="UP000571018"/>
    </source>
</evidence>
<dbReference type="GO" id="GO:0016020">
    <property type="term" value="C:membrane"/>
    <property type="evidence" value="ECO:0007669"/>
    <property type="project" value="InterPro"/>
</dbReference>
<comment type="caution">
    <text evidence="10">The sequence shown here is derived from an EMBL/GenBank/DDBJ whole genome shotgun (WGS) entry which is preliminary data.</text>
</comment>
<evidence type="ECO:0000256" key="3">
    <source>
        <dbReference type="ARBA" id="ARBA00022475"/>
    </source>
</evidence>
<evidence type="ECO:0000313" key="10">
    <source>
        <dbReference type="EMBL" id="MBA5728337.1"/>
    </source>
</evidence>
<dbReference type="AlphaFoldDB" id="A0A839A2V4"/>
<keyword evidence="2" id="KW-0813">Transport</keyword>
<proteinExistence type="inferred from homology"/>
<sequence length="41" mass="4802">MLKSINKIPSGTFLVPMILSAFIYTFWQELFHVGCLTEDYF</sequence>
<gene>
    <name evidence="10" type="ORF">HW423_00855</name>
</gene>
<evidence type="ECO:0000256" key="1">
    <source>
        <dbReference type="ARBA" id="ARBA00006430"/>
    </source>
</evidence>
<keyword evidence="4" id="KW-0762">Sugar transport</keyword>
<dbReference type="InterPro" id="IPR004684">
    <property type="entry name" value="2keto-3dGluconate_permease"/>
</dbReference>